<dbReference type="SFLD" id="SFLDS00029">
    <property type="entry name" value="Radical_SAM"/>
    <property type="match status" value="1"/>
</dbReference>
<evidence type="ECO:0000313" key="6">
    <source>
        <dbReference type="EMBL" id="TKZ26494.1"/>
    </source>
</evidence>
<keyword evidence="7" id="KW-1185">Reference proteome</keyword>
<dbReference type="Proteomes" id="UP000310168">
    <property type="component" value="Unassembled WGS sequence"/>
</dbReference>
<reference evidence="6 7" key="1">
    <citation type="journal article" date="2019" name="Anaerobe">
        <title>Brachyspira catarrhinii sp. nov., an anaerobic intestinal spirochaete isolated from vervet monkeys may have been misidentified as Brachyspira aalborgi in previous studies.</title>
        <authorList>
            <person name="Phillips N.D."/>
            <person name="La T."/>
            <person name="Hampson D.J."/>
        </authorList>
    </citation>
    <scope>NUCLEOTIDE SEQUENCE [LARGE SCALE GENOMIC DNA]</scope>
    <source>
        <strain evidence="6 7">Z12</strain>
    </source>
</reference>
<dbReference type="RefSeq" id="WP_137999338.1">
    <property type="nucleotide sequence ID" value="NZ_SJDU01000550.1"/>
</dbReference>
<comment type="cofactor">
    <cofactor evidence="1">
        <name>[4Fe-4S] cluster</name>
        <dbReference type="ChEBI" id="CHEBI:49883"/>
    </cofactor>
</comment>
<name>A0ABY2TMT5_9SPIR</name>
<keyword evidence="5" id="KW-0411">Iron-sulfur</keyword>
<dbReference type="PANTHER" id="PTHR11228:SF7">
    <property type="entry name" value="PQQA PEPTIDE CYCLASE"/>
    <property type="match status" value="1"/>
</dbReference>
<evidence type="ECO:0000256" key="3">
    <source>
        <dbReference type="ARBA" id="ARBA00022723"/>
    </source>
</evidence>
<dbReference type="InterPro" id="IPR058240">
    <property type="entry name" value="rSAM_sf"/>
</dbReference>
<gene>
    <name evidence="6" type="ORF">EZH24_12220</name>
</gene>
<evidence type="ECO:0000313" key="7">
    <source>
        <dbReference type="Proteomes" id="UP000310168"/>
    </source>
</evidence>
<sequence>IPFKKLRNNVRNKINRDIDIHINNLMEEKLNNINYNINSLIHINNLEKLNNITESISYRIRKTTPQPYLYVVDFHIAEHCNLNCYSCSNFSQLAEEEYIDIETFRKDVNRLYELTKGLIKEIHIIGGEPLLNKQCQEYFKIVRAFFKTNILQLWTNGILLLKKEDKFWQSCKDNDVEIVITKYPIKLNFNEIENKANEFDVKIKYTNPDGQKKSWKFILDDKRKNDGFYNFTTCVMANICVSIKKGKMYTCAFVPNIEHYNKYFNKNLEVTELDYLDIYKVSSYKEILEFLSKPIPFCEYCNVEKWKALETWRNSKKTIEEYSDD</sequence>
<evidence type="ECO:0000256" key="1">
    <source>
        <dbReference type="ARBA" id="ARBA00001966"/>
    </source>
</evidence>
<keyword evidence="4" id="KW-0408">Iron</keyword>
<dbReference type="InterPro" id="IPR013785">
    <property type="entry name" value="Aldolase_TIM"/>
</dbReference>
<proteinExistence type="predicted"/>
<protein>
    <submittedName>
        <fullName evidence="6">4Fe-4S cluster-binding domain-containing protein</fullName>
    </submittedName>
</protein>
<keyword evidence="3" id="KW-0479">Metal-binding</keyword>
<dbReference type="EMBL" id="SJDU01000550">
    <property type="protein sequence ID" value="TKZ26494.1"/>
    <property type="molecule type" value="Genomic_DNA"/>
</dbReference>
<dbReference type="InterPro" id="IPR050377">
    <property type="entry name" value="Radical_SAM_PqqE_MftC-like"/>
</dbReference>
<organism evidence="6 7">
    <name type="scientific">Brachyspira catarrhinii</name>
    <dbReference type="NCBI Taxonomy" id="2528966"/>
    <lineage>
        <taxon>Bacteria</taxon>
        <taxon>Pseudomonadati</taxon>
        <taxon>Spirochaetota</taxon>
        <taxon>Spirochaetia</taxon>
        <taxon>Brachyspirales</taxon>
        <taxon>Brachyspiraceae</taxon>
        <taxon>Brachyspira</taxon>
    </lineage>
</organism>
<dbReference type="Gene3D" id="3.20.20.70">
    <property type="entry name" value="Aldolase class I"/>
    <property type="match status" value="1"/>
</dbReference>
<evidence type="ECO:0000256" key="5">
    <source>
        <dbReference type="ARBA" id="ARBA00023014"/>
    </source>
</evidence>
<accession>A0ABY2TMT5</accession>
<dbReference type="InterPro" id="IPR007197">
    <property type="entry name" value="rSAM"/>
</dbReference>
<feature type="non-terminal residue" evidence="6">
    <location>
        <position position="1"/>
    </location>
</feature>
<evidence type="ECO:0000256" key="4">
    <source>
        <dbReference type="ARBA" id="ARBA00023004"/>
    </source>
</evidence>
<keyword evidence="2" id="KW-0949">S-adenosyl-L-methionine</keyword>
<evidence type="ECO:0000256" key="2">
    <source>
        <dbReference type="ARBA" id="ARBA00022691"/>
    </source>
</evidence>
<comment type="caution">
    <text evidence="6">The sequence shown here is derived from an EMBL/GenBank/DDBJ whole genome shotgun (WGS) entry which is preliminary data.</text>
</comment>
<dbReference type="SUPFAM" id="SSF102114">
    <property type="entry name" value="Radical SAM enzymes"/>
    <property type="match status" value="1"/>
</dbReference>
<dbReference type="PANTHER" id="PTHR11228">
    <property type="entry name" value="RADICAL SAM DOMAIN PROTEIN"/>
    <property type="match status" value="1"/>
</dbReference>
<dbReference type="Pfam" id="PF13353">
    <property type="entry name" value="Fer4_12"/>
    <property type="match status" value="1"/>
</dbReference>